<protein>
    <submittedName>
        <fullName evidence="1">Uncharacterized protein</fullName>
    </submittedName>
</protein>
<dbReference type="EMBL" id="HE804045">
    <property type="protein sequence ID" value="CCH31735.1"/>
    <property type="molecule type" value="Genomic_DNA"/>
</dbReference>
<sequence length="71" mass="7861">MEDERCAPTQPLCGTARRPLPRALAGTTAVITPDDGPRTTALLKARLGTVLEAVTEEWHWYDGRPNSLIRF</sequence>
<accession>K0JV46</accession>
<dbReference type="Proteomes" id="UP000006281">
    <property type="component" value="Chromosome"/>
</dbReference>
<dbReference type="AlphaFoldDB" id="K0JV46"/>
<proteinExistence type="predicted"/>
<reference evidence="1 2" key="1">
    <citation type="journal article" date="2012" name="BMC Genomics">
        <title>Complete genome sequence of Saccharothrix espanaensis DSM 44229T and comparison to the other completely sequenced Pseudonocardiaceae.</title>
        <authorList>
            <person name="Strobel T."/>
            <person name="Al-Dilaimi A."/>
            <person name="Blom J."/>
            <person name="Gessner A."/>
            <person name="Kalinowski J."/>
            <person name="Luzhetska M."/>
            <person name="Puhler A."/>
            <person name="Szczepanowski R."/>
            <person name="Bechthold A."/>
            <person name="Ruckert C."/>
        </authorList>
    </citation>
    <scope>NUCLEOTIDE SEQUENCE [LARGE SCALE GENOMIC DNA]</scope>
    <source>
        <strain evidence="2">ATCC 51144 / DSM 44229 / JCM 9112 / NBRC 15066 / NRRL 15764</strain>
    </source>
</reference>
<dbReference type="KEGG" id="sesp:BN6_44540"/>
<dbReference type="PATRIC" id="fig|1179773.3.peg.4460"/>
<name>K0JV46_SACES</name>
<dbReference type="STRING" id="1179773.BN6_44540"/>
<keyword evidence="2" id="KW-1185">Reference proteome</keyword>
<evidence type="ECO:0000313" key="1">
    <source>
        <dbReference type="EMBL" id="CCH31735.1"/>
    </source>
</evidence>
<dbReference type="HOGENOM" id="CLU_2737631_0_0_11"/>
<evidence type="ECO:0000313" key="2">
    <source>
        <dbReference type="Proteomes" id="UP000006281"/>
    </source>
</evidence>
<organism evidence="1 2">
    <name type="scientific">Saccharothrix espanaensis (strain ATCC 51144 / DSM 44229 / JCM 9112 / NBRC 15066 / NRRL 15764)</name>
    <dbReference type="NCBI Taxonomy" id="1179773"/>
    <lineage>
        <taxon>Bacteria</taxon>
        <taxon>Bacillati</taxon>
        <taxon>Actinomycetota</taxon>
        <taxon>Actinomycetes</taxon>
        <taxon>Pseudonocardiales</taxon>
        <taxon>Pseudonocardiaceae</taxon>
        <taxon>Saccharothrix</taxon>
    </lineage>
</organism>
<gene>
    <name evidence="1" type="ordered locus">BN6_44540</name>
</gene>